<dbReference type="EMBL" id="BMXG01000011">
    <property type="protein sequence ID" value="GHC03114.1"/>
    <property type="molecule type" value="Genomic_DNA"/>
</dbReference>
<evidence type="ECO:0000256" key="2">
    <source>
        <dbReference type="ARBA" id="ARBA00023125"/>
    </source>
</evidence>
<evidence type="ECO:0000313" key="7">
    <source>
        <dbReference type="Proteomes" id="UP000642829"/>
    </source>
</evidence>
<protein>
    <recommendedName>
        <fullName evidence="5">HTH araC/xylS-type domain-containing protein</fullName>
    </recommendedName>
</protein>
<evidence type="ECO:0000256" key="4">
    <source>
        <dbReference type="ARBA" id="ARBA00023163"/>
    </source>
</evidence>
<keyword evidence="3" id="KW-0010">Activator</keyword>
<dbReference type="InterPro" id="IPR003313">
    <property type="entry name" value="AraC-bd"/>
</dbReference>
<keyword evidence="1" id="KW-0805">Transcription regulation</keyword>
<evidence type="ECO:0000259" key="5">
    <source>
        <dbReference type="PROSITE" id="PS01124"/>
    </source>
</evidence>
<dbReference type="Gene3D" id="1.10.10.60">
    <property type="entry name" value="Homeodomain-like"/>
    <property type="match status" value="1"/>
</dbReference>
<keyword evidence="7" id="KW-1185">Reference proteome</keyword>
<reference evidence="6" key="1">
    <citation type="journal article" date="2014" name="Int. J. Syst. Evol. Microbiol.">
        <title>Complete genome sequence of Corynebacterium casei LMG S-19264T (=DSM 44701T), isolated from a smear-ripened cheese.</title>
        <authorList>
            <consortium name="US DOE Joint Genome Institute (JGI-PGF)"/>
            <person name="Walter F."/>
            <person name="Albersmeier A."/>
            <person name="Kalinowski J."/>
            <person name="Ruckert C."/>
        </authorList>
    </citation>
    <scope>NUCLEOTIDE SEQUENCE</scope>
    <source>
        <strain evidence="6">KCTC 12870</strain>
    </source>
</reference>
<dbReference type="InterPro" id="IPR018060">
    <property type="entry name" value="HTH_AraC"/>
</dbReference>
<evidence type="ECO:0000256" key="1">
    <source>
        <dbReference type="ARBA" id="ARBA00023015"/>
    </source>
</evidence>
<dbReference type="Pfam" id="PF02311">
    <property type="entry name" value="AraC_binding"/>
    <property type="match status" value="1"/>
</dbReference>
<evidence type="ECO:0000313" key="6">
    <source>
        <dbReference type="EMBL" id="GHC03114.1"/>
    </source>
</evidence>
<dbReference type="PANTHER" id="PTHR46796">
    <property type="entry name" value="HTH-TYPE TRANSCRIPTIONAL ACTIVATOR RHAS-RELATED"/>
    <property type="match status" value="1"/>
</dbReference>
<proteinExistence type="predicted"/>
<dbReference type="PROSITE" id="PS00041">
    <property type="entry name" value="HTH_ARAC_FAMILY_1"/>
    <property type="match status" value="1"/>
</dbReference>
<dbReference type="Pfam" id="PF12833">
    <property type="entry name" value="HTH_18"/>
    <property type="match status" value="1"/>
</dbReference>
<keyword evidence="4" id="KW-0804">Transcription</keyword>
<dbReference type="GO" id="GO:0043565">
    <property type="term" value="F:sequence-specific DNA binding"/>
    <property type="evidence" value="ECO:0007669"/>
    <property type="project" value="InterPro"/>
</dbReference>
<accession>A0A8J3GDN5</accession>
<dbReference type="Proteomes" id="UP000642829">
    <property type="component" value="Unassembled WGS sequence"/>
</dbReference>
<gene>
    <name evidence="6" type="ORF">GCM10007047_19580</name>
</gene>
<feature type="domain" description="HTH araC/xylS-type" evidence="5">
    <location>
        <begin position="185"/>
        <end position="284"/>
    </location>
</feature>
<dbReference type="SMART" id="SM00342">
    <property type="entry name" value="HTH_ARAC"/>
    <property type="match status" value="1"/>
</dbReference>
<dbReference type="SUPFAM" id="SSF46689">
    <property type="entry name" value="Homeodomain-like"/>
    <property type="match status" value="1"/>
</dbReference>
<reference evidence="6" key="2">
    <citation type="submission" date="2020-09" db="EMBL/GenBank/DDBJ databases">
        <authorList>
            <person name="Sun Q."/>
            <person name="Kim S."/>
        </authorList>
    </citation>
    <scope>NUCLEOTIDE SEQUENCE</scope>
    <source>
        <strain evidence="6">KCTC 12870</strain>
    </source>
</reference>
<dbReference type="PROSITE" id="PS01124">
    <property type="entry name" value="HTH_ARAC_FAMILY_2"/>
    <property type="match status" value="1"/>
</dbReference>
<dbReference type="InterPro" id="IPR018062">
    <property type="entry name" value="HTH_AraC-typ_CS"/>
</dbReference>
<name>A0A8J3GDN5_9BACT</name>
<dbReference type="InterPro" id="IPR009057">
    <property type="entry name" value="Homeodomain-like_sf"/>
</dbReference>
<dbReference type="SUPFAM" id="SSF51215">
    <property type="entry name" value="Regulatory protein AraC"/>
    <property type="match status" value="1"/>
</dbReference>
<dbReference type="GO" id="GO:0003700">
    <property type="term" value="F:DNA-binding transcription factor activity"/>
    <property type="evidence" value="ECO:0007669"/>
    <property type="project" value="InterPro"/>
</dbReference>
<dbReference type="InterPro" id="IPR050204">
    <property type="entry name" value="AraC_XylS_family_regulators"/>
</dbReference>
<organism evidence="6 7">
    <name type="scientific">Cerasicoccus arenae</name>
    <dbReference type="NCBI Taxonomy" id="424488"/>
    <lineage>
        <taxon>Bacteria</taxon>
        <taxon>Pseudomonadati</taxon>
        <taxon>Verrucomicrobiota</taxon>
        <taxon>Opitutia</taxon>
        <taxon>Puniceicoccales</taxon>
        <taxon>Cerasicoccaceae</taxon>
        <taxon>Cerasicoccus</taxon>
    </lineage>
</organism>
<comment type="caution">
    <text evidence="6">The sequence shown here is derived from an EMBL/GenBank/DDBJ whole genome shotgun (WGS) entry which is preliminary data.</text>
</comment>
<evidence type="ECO:0000256" key="3">
    <source>
        <dbReference type="ARBA" id="ARBA00023159"/>
    </source>
</evidence>
<dbReference type="InterPro" id="IPR037923">
    <property type="entry name" value="HTH-like"/>
</dbReference>
<keyword evidence="2" id="KW-0238">DNA-binding</keyword>
<sequence length="284" mass="32379">MFVVADRKVVANLAFMLREQKRLVVYRSATPAAPVLPLRVRSVGRYELDRDWVEEPRQKWFVELFWGISGRGEFYTGEDWVTLEPEWIFLYRPGDHHWLRVLTESWRYCWVTFDHASAEEWINGFGLHERTCRAGACPEALFLEIAEALHRSTVQGEIHAANIGHQILAEASVQVTHPPADSIASRAKAIIDKHFMDPQFGVAALSDELAIHRSTLFRQFAAAHGLNPSSYLQNLRLQRGLNLLRETVTPIQEIALTAGFTDPNYFARAVRDATGMSPRALRRS</sequence>
<dbReference type="AlphaFoldDB" id="A0A8J3GDN5"/>